<dbReference type="PANTHER" id="PTHR41542">
    <property type="entry name" value="BLL5807 PROTEIN"/>
    <property type="match status" value="1"/>
</dbReference>
<evidence type="ECO:0000256" key="2">
    <source>
        <dbReference type="SAM" id="Phobius"/>
    </source>
</evidence>
<reference evidence="5" key="1">
    <citation type="submission" date="2020-11" db="EMBL/GenBank/DDBJ databases">
        <title>Azospira inquinata sp. nov.</title>
        <authorList>
            <person name="Moe W.M."/>
            <person name="Mikes M.C."/>
        </authorList>
    </citation>
    <scope>NUCLEOTIDE SEQUENCE</scope>
    <source>
        <strain evidence="5">Azo-3</strain>
    </source>
</reference>
<accession>A0A975SQ35</accession>
<feature type="transmembrane region" description="Helical" evidence="2">
    <location>
        <begin position="103"/>
        <end position="125"/>
    </location>
</feature>
<evidence type="ECO:0000313" key="6">
    <source>
        <dbReference type="Proteomes" id="UP000683428"/>
    </source>
</evidence>
<keyword evidence="3" id="KW-0732">Signal</keyword>
<feature type="transmembrane region" description="Helical" evidence="2">
    <location>
        <begin position="77"/>
        <end position="96"/>
    </location>
</feature>
<feature type="region of interest" description="Disordered" evidence="1">
    <location>
        <begin position="44"/>
        <end position="78"/>
    </location>
</feature>
<feature type="signal peptide" evidence="3">
    <location>
        <begin position="1"/>
        <end position="24"/>
    </location>
</feature>
<dbReference type="PANTHER" id="PTHR41542:SF1">
    <property type="entry name" value="BLL5807 PROTEIN"/>
    <property type="match status" value="1"/>
</dbReference>
<keyword evidence="6" id="KW-1185">Reference proteome</keyword>
<proteinExistence type="predicted"/>
<protein>
    <submittedName>
        <fullName evidence="5">Tim44 domain-containing protein</fullName>
    </submittedName>
</protein>
<feature type="domain" description="Tim44-like" evidence="4">
    <location>
        <begin position="175"/>
        <end position="306"/>
    </location>
</feature>
<dbReference type="SMART" id="SM00978">
    <property type="entry name" value="Tim44"/>
    <property type="match status" value="1"/>
</dbReference>
<evidence type="ECO:0000256" key="3">
    <source>
        <dbReference type="SAM" id="SignalP"/>
    </source>
</evidence>
<feature type="compositionally biased region" description="Pro residues" evidence="1">
    <location>
        <begin position="62"/>
        <end position="71"/>
    </location>
</feature>
<dbReference type="AlphaFoldDB" id="A0A975SQ35"/>
<sequence>MRRTLLSLCALLLGLGLLVQDADARRLGGARNSGMQREAIGQRYAAPQSPIGQPRQAASPNAPQPSTPTPAQPKRSWAGPLAGLAAGLGLGALLAGGGSGLSGLLGTLLTIVAVMVVFSLVLRLLRRTAPAPRPEEPLHYSGVGGPHLQPMPPVQPPFNGEMPPIQGNYGGSTPAPTTPVAAPALPEGFNGEEFLRIAKLNFIRLQAANDAGDENDLREFLAPEMFAEVKLQLAERGKTPQVTEVVQLEANLLEVVTENQRYIASVRFHGLVREEANGPANPFDEVWNLVKPTDGSRGWTVAGIQQLS</sequence>
<gene>
    <name evidence="5" type="ORF">Azoinq_07285</name>
</gene>
<evidence type="ECO:0000259" key="4">
    <source>
        <dbReference type="SMART" id="SM00978"/>
    </source>
</evidence>
<dbReference type="InterPro" id="IPR007379">
    <property type="entry name" value="Tim44-like_dom"/>
</dbReference>
<evidence type="ECO:0000256" key="1">
    <source>
        <dbReference type="SAM" id="MobiDB-lite"/>
    </source>
</evidence>
<keyword evidence="2" id="KW-1133">Transmembrane helix</keyword>
<dbReference type="KEGG" id="aiq:Azoinq_07285"/>
<dbReference type="EMBL" id="CP064782">
    <property type="protein sequence ID" value="QWT50378.1"/>
    <property type="molecule type" value="Genomic_DNA"/>
</dbReference>
<feature type="region of interest" description="Disordered" evidence="1">
    <location>
        <begin position="132"/>
        <end position="151"/>
    </location>
</feature>
<keyword evidence="2" id="KW-0812">Transmembrane</keyword>
<evidence type="ECO:0000313" key="5">
    <source>
        <dbReference type="EMBL" id="QWT50378.1"/>
    </source>
</evidence>
<keyword evidence="2" id="KW-0472">Membrane</keyword>
<dbReference type="RefSeq" id="WP_216130491.1">
    <property type="nucleotide sequence ID" value="NZ_CP064782.1"/>
</dbReference>
<dbReference type="Proteomes" id="UP000683428">
    <property type="component" value="Chromosome"/>
</dbReference>
<organism evidence="5 6">
    <name type="scientific">Azospira inquinata</name>
    <dbReference type="NCBI Taxonomy" id="2785627"/>
    <lineage>
        <taxon>Bacteria</taxon>
        <taxon>Pseudomonadati</taxon>
        <taxon>Pseudomonadota</taxon>
        <taxon>Betaproteobacteria</taxon>
        <taxon>Rhodocyclales</taxon>
        <taxon>Rhodocyclaceae</taxon>
        <taxon>Azospira</taxon>
    </lineage>
</organism>
<dbReference type="Pfam" id="PF04280">
    <property type="entry name" value="Tim44"/>
    <property type="match status" value="1"/>
</dbReference>
<name>A0A975SQ35_9RHOO</name>
<feature type="chain" id="PRO_5037561652" evidence="3">
    <location>
        <begin position="25"/>
        <end position="308"/>
    </location>
</feature>